<feature type="compositionally biased region" description="Basic residues" evidence="1">
    <location>
        <begin position="61"/>
        <end position="74"/>
    </location>
</feature>
<feature type="compositionally biased region" description="Basic residues" evidence="1">
    <location>
        <begin position="190"/>
        <end position="203"/>
    </location>
</feature>
<feature type="non-terminal residue" evidence="2">
    <location>
        <position position="203"/>
    </location>
</feature>
<feature type="compositionally biased region" description="Low complexity" evidence="1">
    <location>
        <begin position="119"/>
        <end position="130"/>
    </location>
</feature>
<accession>A0A6J4S1T2</accession>
<feature type="region of interest" description="Disordered" evidence="1">
    <location>
        <begin position="86"/>
        <end position="134"/>
    </location>
</feature>
<feature type="region of interest" description="Disordered" evidence="1">
    <location>
        <begin position="1"/>
        <end position="74"/>
    </location>
</feature>
<reference evidence="2" key="1">
    <citation type="submission" date="2020-02" db="EMBL/GenBank/DDBJ databases">
        <authorList>
            <person name="Meier V. D."/>
        </authorList>
    </citation>
    <scope>NUCLEOTIDE SEQUENCE</scope>
    <source>
        <strain evidence="2">AVDCRST_MAG69</strain>
    </source>
</reference>
<dbReference type="AlphaFoldDB" id="A0A6J4S1T2"/>
<feature type="non-terminal residue" evidence="2">
    <location>
        <position position="1"/>
    </location>
</feature>
<feature type="compositionally biased region" description="Basic residues" evidence="1">
    <location>
        <begin position="166"/>
        <end position="179"/>
    </location>
</feature>
<evidence type="ECO:0000256" key="1">
    <source>
        <dbReference type="SAM" id="MobiDB-lite"/>
    </source>
</evidence>
<feature type="region of interest" description="Disordered" evidence="1">
    <location>
        <begin position="153"/>
        <end position="203"/>
    </location>
</feature>
<sequence>ALRAPASGSHGPRRLQPGGAGRRVAGLQPDRAGPRGGDHGLRRIAAPTGSARAAARGASRPGRRHRRSRHAARHAGHLHLRLLDLRGHLPDPGADDPRGARPPRSRRPRHRRLRGPGGRHPAARQALPARAADDGAHALPARIARGARAGVGRLRDTTAVGQARSFRLRRPGRRPRRSAGRLAAPVPHARGTRARPARAARSL</sequence>
<feature type="compositionally biased region" description="Basic residues" evidence="1">
    <location>
        <begin position="101"/>
        <end position="114"/>
    </location>
</feature>
<organism evidence="2">
    <name type="scientific">uncultured Solirubrobacteraceae bacterium</name>
    <dbReference type="NCBI Taxonomy" id="1162706"/>
    <lineage>
        <taxon>Bacteria</taxon>
        <taxon>Bacillati</taxon>
        <taxon>Actinomycetota</taxon>
        <taxon>Thermoleophilia</taxon>
        <taxon>Solirubrobacterales</taxon>
        <taxon>Solirubrobacteraceae</taxon>
        <taxon>environmental samples</taxon>
    </lineage>
</organism>
<name>A0A6J4S1T2_9ACTN</name>
<proteinExistence type="predicted"/>
<feature type="compositionally biased region" description="Low complexity" evidence="1">
    <location>
        <begin position="49"/>
        <end position="60"/>
    </location>
</feature>
<dbReference type="EMBL" id="CADCVP010000111">
    <property type="protein sequence ID" value="CAA9484187.1"/>
    <property type="molecule type" value="Genomic_DNA"/>
</dbReference>
<protein>
    <submittedName>
        <fullName evidence="2">Uncharacterized protein</fullName>
    </submittedName>
</protein>
<gene>
    <name evidence="2" type="ORF">AVDCRST_MAG69-962</name>
</gene>
<feature type="compositionally biased region" description="Basic and acidic residues" evidence="1">
    <location>
        <begin position="86"/>
        <end position="99"/>
    </location>
</feature>
<evidence type="ECO:0000313" key="2">
    <source>
        <dbReference type="EMBL" id="CAA9484187.1"/>
    </source>
</evidence>
<feature type="compositionally biased region" description="Basic and acidic residues" evidence="1">
    <location>
        <begin position="32"/>
        <end position="41"/>
    </location>
</feature>